<dbReference type="HAMAP" id="MF_00674">
    <property type="entry name" value="UPF0251"/>
    <property type="match status" value="1"/>
</dbReference>
<evidence type="ECO:0000256" key="1">
    <source>
        <dbReference type="ARBA" id="ARBA00009350"/>
    </source>
</evidence>
<dbReference type="Pfam" id="PF02001">
    <property type="entry name" value="DUF134"/>
    <property type="match status" value="1"/>
</dbReference>
<accession>A0A8A0RM06</accession>
<dbReference type="Proteomes" id="UP000662904">
    <property type="component" value="Chromosome"/>
</dbReference>
<organism evidence="4 5">
    <name type="scientific">Koleobacter methoxysyntrophicus</name>
    <dbReference type="NCBI Taxonomy" id="2751313"/>
    <lineage>
        <taxon>Bacteria</taxon>
        <taxon>Bacillati</taxon>
        <taxon>Bacillota</taxon>
        <taxon>Clostridia</taxon>
        <taxon>Koleobacterales</taxon>
        <taxon>Koleobacteraceae</taxon>
        <taxon>Koleobacter</taxon>
    </lineage>
</organism>
<evidence type="ECO:0000256" key="2">
    <source>
        <dbReference type="HAMAP-Rule" id="MF_00674"/>
    </source>
</evidence>
<dbReference type="RefSeq" id="WP_206706788.1">
    <property type="nucleotide sequence ID" value="NZ_CP059066.1"/>
</dbReference>
<evidence type="ECO:0000313" key="5">
    <source>
        <dbReference type="Proteomes" id="UP000662904"/>
    </source>
</evidence>
<gene>
    <name evidence="4" type="ORF">H0A61_01794</name>
</gene>
<evidence type="ECO:0000256" key="3">
    <source>
        <dbReference type="SAM" id="MobiDB-lite"/>
    </source>
</evidence>
<sequence length="171" mass="19793">MPRPTKFRFVEHIPRLTYFKPKGVPLRDLEEVNLNIEELESIRLKDLEGLDQESCAERMKVSRATFQRVLTSAREKIAEALIYGKAIRIEGGDFKVIARRFFCRACNLEWEVQNGYSQEDTRESSNNNIECPDCGSKEVITVPPRGRDRCWRKGRHGYGGPPFRNSDDVDE</sequence>
<dbReference type="EMBL" id="CP059066">
    <property type="protein sequence ID" value="QSQ09431.1"/>
    <property type="molecule type" value="Genomic_DNA"/>
</dbReference>
<dbReference type="KEGG" id="kme:H0A61_01794"/>
<feature type="region of interest" description="Disordered" evidence="3">
    <location>
        <begin position="151"/>
        <end position="171"/>
    </location>
</feature>
<protein>
    <recommendedName>
        <fullName evidence="2">UPF0251 protein H0A61_01794</fullName>
    </recommendedName>
</protein>
<comment type="similarity">
    <text evidence="1 2">Belongs to the UPF0251 family.</text>
</comment>
<dbReference type="InterPro" id="IPR002852">
    <property type="entry name" value="UPF0251"/>
</dbReference>
<keyword evidence="5" id="KW-1185">Reference proteome</keyword>
<proteinExistence type="inferred from homology"/>
<evidence type="ECO:0000313" key="4">
    <source>
        <dbReference type="EMBL" id="QSQ09431.1"/>
    </source>
</evidence>
<dbReference type="PANTHER" id="PTHR37478">
    <property type="match status" value="1"/>
</dbReference>
<name>A0A8A0RM06_9FIRM</name>
<dbReference type="PANTHER" id="PTHR37478:SF2">
    <property type="entry name" value="UPF0251 PROTEIN TK0562"/>
    <property type="match status" value="1"/>
</dbReference>
<dbReference type="AlphaFoldDB" id="A0A8A0RM06"/>
<reference evidence="4" key="1">
    <citation type="submission" date="2020-07" db="EMBL/GenBank/DDBJ databases">
        <title>Koleobacter methoxysyntrophicus gen. nov., sp. nov., a novel anaerobic bacterium isolated from deep subsurface oil field and proposal of Koleobacterales ord. nov. in the phylum Firmicutes.</title>
        <authorList>
            <person name="Sakamoto S."/>
            <person name="Tamaki H."/>
        </authorList>
    </citation>
    <scope>NUCLEOTIDE SEQUENCE</scope>
    <source>
        <strain evidence="4">NRmbB1</strain>
    </source>
</reference>